<reference evidence="3 4" key="1">
    <citation type="submission" date="2018-08" db="EMBL/GenBank/DDBJ databases">
        <title>Aphanomyces genome sequencing and annotation.</title>
        <authorList>
            <person name="Minardi D."/>
            <person name="Oidtmann B."/>
            <person name="Van Der Giezen M."/>
            <person name="Studholme D.J."/>
        </authorList>
    </citation>
    <scope>NUCLEOTIDE SEQUENCE [LARGE SCALE GENOMIC DNA]</scope>
    <source>
        <strain evidence="3 4">197901</strain>
    </source>
</reference>
<evidence type="ECO:0000256" key="1">
    <source>
        <dbReference type="SAM" id="MobiDB-lite"/>
    </source>
</evidence>
<evidence type="ECO:0000259" key="2">
    <source>
        <dbReference type="PROSITE" id="PS50812"/>
    </source>
</evidence>
<dbReference type="AlphaFoldDB" id="A0A397F6M8"/>
<feature type="compositionally biased region" description="Basic and acidic residues" evidence="1">
    <location>
        <begin position="841"/>
        <end position="850"/>
    </location>
</feature>
<evidence type="ECO:0000313" key="4">
    <source>
        <dbReference type="Proteomes" id="UP000266196"/>
    </source>
</evidence>
<evidence type="ECO:0000313" key="3">
    <source>
        <dbReference type="EMBL" id="RHZ11817.1"/>
    </source>
</evidence>
<feature type="compositionally biased region" description="Basic residues" evidence="1">
    <location>
        <begin position="357"/>
        <end position="366"/>
    </location>
</feature>
<name>A0A397F6M8_APHAT</name>
<dbReference type="EMBL" id="QUTE01010874">
    <property type="protein sequence ID" value="RHZ11817.1"/>
    <property type="molecule type" value="Genomic_DNA"/>
</dbReference>
<dbReference type="VEuPathDB" id="FungiDB:H257_01904"/>
<protein>
    <recommendedName>
        <fullName evidence="2">PWWP domain-containing protein</fullName>
    </recommendedName>
</protein>
<comment type="caution">
    <text evidence="3">The sequence shown here is derived from an EMBL/GenBank/DDBJ whole genome shotgun (WGS) entry which is preliminary data.</text>
</comment>
<feature type="region of interest" description="Disordered" evidence="1">
    <location>
        <begin position="321"/>
        <end position="464"/>
    </location>
</feature>
<feature type="compositionally biased region" description="Basic and acidic residues" evidence="1">
    <location>
        <begin position="229"/>
        <end position="238"/>
    </location>
</feature>
<feature type="compositionally biased region" description="Acidic residues" evidence="1">
    <location>
        <begin position="251"/>
        <end position="260"/>
    </location>
</feature>
<feature type="compositionally biased region" description="Basic residues" evidence="1">
    <location>
        <begin position="762"/>
        <end position="777"/>
    </location>
</feature>
<dbReference type="PROSITE" id="PS50812">
    <property type="entry name" value="PWWP"/>
    <property type="match status" value="1"/>
</dbReference>
<proteinExistence type="predicted"/>
<accession>A0A397F6M8</accession>
<dbReference type="Gene3D" id="2.30.30.140">
    <property type="match status" value="2"/>
</dbReference>
<dbReference type="SUPFAM" id="SSF63748">
    <property type="entry name" value="Tudor/PWWP/MBT"/>
    <property type="match status" value="1"/>
</dbReference>
<feature type="region of interest" description="Disordered" evidence="1">
    <location>
        <begin position="212"/>
        <end position="264"/>
    </location>
</feature>
<feature type="compositionally biased region" description="Low complexity" evidence="1">
    <location>
        <begin position="331"/>
        <end position="346"/>
    </location>
</feature>
<feature type="region of interest" description="Disordered" evidence="1">
    <location>
        <begin position="729"/>
        <end position="789"/>
    </location>
</feature>
<gene>
    <name evidence="3" type="ORF">DYB31_006868</name>
</gene>
<feature type="region of interest" description="Disordered" evidence="1">
    <location>
        <begin position="831"/>
        <end position="850"/>
    </location>
</feature>
<feature type="domain" description="PWWP" evidence="2">
    <location>
        <begin position="69"/>
        <end position="129"/>
    </location>
</feature>
<dbReference type="InterPro" id="IPR000313">
    <property type="entry name" value="PWWP_dom"/>
</dbReference>
<dbReference type="Proteomes" id="UP000266196">
    <property type="component" value="Unassembled WGS sequence"/>
</dbReference>
<sequence length="1037" mass="115430">MHKATELTAWDCPHQVDYLSAPPIPGNSDEECSEFTNAISEALSGELPYLTRHDLDPSLPSPEKAVIPYNSLAWVLRDGYPWMPVYVCDPAILKPTLTNLGNAHAQYLETAKQRATNFRLVYYFGKHEFGLHRAKGVFRTWLGPDHDYLVKGLPRSIFINKHGRQWRSRNDFMFNIFDAAMHEVTEFINQPESHRMLPQLVASDFTTSRVPLTIAPTRRSNNNDDDVDAQDRQSHSDDDSYSNESASDQGVDVDSDDEQDVTNHGPMYGVMAWSQRSPTLWMPAYVCDPFKLRSTLELLEEASTRLPPGFTPSDMRLVARDPQASSDDEGATSAAAHTTAVAPKAARSLDVDTRSSRSPKRRKSTRNHLPASPPPVTTKPRTVPSQSRPPPPAKKRARSPSPAENNSNQPTRASFDPKDSAVAIGPGFTQPMRHGGVMQTSNSYVRHTPPSKRPTEPDRPAPVAPAVKEVRITETAIKDIPLDSMAWARRSDTLSASSPWWPVYVCDPERLQPTLEHLGNRHQKLLVTAKQYPNSLRLVYLFGGTPDVCAKNMARWRGPDHDVLLKGHPAHAVTGRVVREFARAVRDATKYAATDAYTRLLPDMAESDMVPRYIPPQVPPYSAFLKRDPRQRLLPYMVPTDMNLALPAPEKYAIPLNQMVWALSDAYPWLPAFVCDPEHLPCDLRALGAYGDVALIKGHAESMVLADDAWDEFAKAMSNAADFMANDPADRVLPGFEPTNTSRTDEPDAIDLTSSPEATPPSRRRREVASGKRHACRPRQDESAPSDRSGSRCRIRLYLACTIIFYDAWLGDDTATDQELEGELSVNSKAMRNKRSISQHGETKKAADDFKYNPTQRQVLQGLYMIEWHGLSCSVAIELKEEVAPDKIEGLLPLGRAKRHSGTSDATHENAVDNMQHSSDTSEIVETDPTFVKYDLEDDMQDLLTPVDPEPPVVRSLDLNLTLDKRLLHCHYFCLLIADLCGPQTDGGTPQKSTANDNAASHSTKLAEGSVAGVFTVAMEEAEVMKDMLTFVWLIQS</sequence>
<organism evidence="3 4">
    <name type="scientific">Aphanomyces astaci</name>
    <name type="common">Crayfish plague agent</name>
    <dbReference type="NCBI Taxonomy" id="112090"/>
    <lineage>
        <taxon>Eukaryota</taxon>
        <taxon>Sar</taxon>
        <taxon>Stramenopiles</taxon>
        <taxon>Oomycota</taxon>
        <taxon>Saprolegniomycetes</taxon>
        <taxon>Saprolegniales</taxon>
        <taxon>Verrucalvaceae</taxon>
        <taxon>Aphanomyces</taxon>
    </lineage>
</organism>